<accession>A0ABX2PY57</accession>
<dbReference type="Gene3D" id="1.10.10.10">
    <property type="entry name" value="Winged helix-like DNA-binding domain superfamily/Winged helix DNA-binding domain"/>
    <property type="match status" value="1"/>
</dbReference>
<protein>
    <submittedName>
        <fullName evidence="6">LysR family transcriptional regulator</fullName>
    </submittedName>
</protein>
<dbReference type="CDD" id="cd08412">
    <property type="entry name" value="PBP2_PAO1_like"/>
    <property type="match status" value="1"/>
</dbReference>
<evidence type="ECO:0000256" key="4">
    <source>
        <dbReference type="ARBA" id="ARBA00023163"/>
    </source>
</evidence>
<dbReference type="EMBL" id="JABXWT010000027">
    <property type="protein sequence ID" value="NVO58477.1"/>
    <property type="molecule type" value="Genomic_DNA"/>
</dbReference>
<proteinExistence type="inferred from homology"/>
<dbReference type="InterPro" id="IPR005119">
    <property type="entry name" value="LysR_subst-bd"/>
</dbReference>
<dbReference type="PROSITE" id="PS50931">
    <property type="entry name" value="HTH_LYSR"/>
    <property type="match status" value="1"/>
</dbReference>
<evidence type="ECO:0000313" key="7">
    <source>
        <dbReference type="Proteomes" id="UP000630805"/>
    </source>
</evidence>
<dbReference type="Pfam" id="PF00126">
    <property type="entry name" value="HTH_1"/>
    <property type="match status" value="1"/>
</dbReference>
<comment type="similarity">
    <text evidence="1">Belongs to the LysR transcriptional regulatory family.</text>
</comment>
<dbReference type="PRINTS" id="PR00039">
    <property type="entry name" value="HTHLYSR"/>
</dbReference>
<keyword evidence="2" id="KW-0805">Transcription regulation</keyword>
<keyword evidence="4" id="KW-0804">Transcription</keyword>
<feature type="domain" description="HTH lysR-type" evidence="5">
    <location>
        <begin position="5"/>
        <end position="63"/>
    </location>
</feature>
<dbReference type="InterPro" id="IPR000847">
    <property type="entry name" value="LysR_HTH_N"/>
</dbReference>
<dbReference type="InterPro" id="IPR036390">
    <property type="entry name" value="WH_DNA-bd_sf"/>
</dbReference>
<dbReference type="SUPFAM" id="SSF46785">
    <property type="entry name" value="Winged helix' DNA-binding domain"/>
    <property type="match status" value="1"/>
</dbReference>
<dbReference type="SUPFAM" id="SSF53850">
    <property type="entry name" value="Periplasmic binding protein-like II"/>
    <property type="match status" value="1"/>
</dbReference>
<sequence>MPFRYTLRQLEYFVAVGKAGSISAASDVLNVSSPSISAAITQLEVEFGLNLFVREHARGLSLTKAGHKFLERTEFVLKEAEQLTTLAGEITGKVQGILSVGCLMTFAQIILPGLRREFEDTYPNVRIEQRELNQADIFSQLRRAEVDVALTYDLDIPTDLEFCPLQSLPPYVVVNEGHPLAGQHELRIDDLKDSPMVLLDLPYSGEYFLSFFQEANIKPNIAERTRDMSVMRSLVANGFGFSIVNIRPLNSLSPDGKKLIFIPLSGNVRPMRLGLLKTRMEKETNTMGAFIKHCEQAVTSGMLPGLCSQEPD</sequence>
<organism evidence="6 7">
    <name type="scientific">Ruegeria haliotis</name>
    <dbReference type="NCBI Taxonomy" id="2747601"/>
    <lineage>
        <taxon>Bacteria</taxon>
        <taxon>Pseudomonadati</taxon>
        <taxon>Pseudomonadota</taxon>
        <taxon>Alphaproteobacteria</taxon>
        <taxon>Rhodobacterales</taxon>
        <taxon>Roseobacteraceae</taxon>
        <taxon>Ruegeria</taxon>
    </lineage>
</organism>
<comment type="caution">
    <text evidence="6">The sequence shown here is derived from an EMBL/GenBank/DDBJ whole genome shotgun (WGS) entry which is preliminary data.</text>
</comment>
<gene>
    <name evidence="6" type="ORF">HW561_22090</name>
</gene>
<dbReference type="InterPro" id="IPR036388">
    <property type="entry name" value="WH-like_DNA-bd_sf"/>
</dbReference>
<keyword evidence="7" id="KW-1185">Reference proteome</keyword>
<evidence type="ECO:0000259" key="5">
    <source>
        <dbReference type="PROSITE" id="PS50931"/>
    </source>
</evidence>
<evidence type="ECO:0000256" key="1">
    <source>
        <dbReference type="ARBA" id="ARBA00009437"/>
    </source>
</evidence>
<dbReference type="PANTHER" id="PTHR30346:SF0">
    <property type="entry name" value="HCA OPERON TRANSCRIPTIONAL ACTIVATOR HCAR"/>
    <property type="match status" value="1"/>
</dbReference>
<evidence type="ECO:0000313" key="6">
    <source>
        <dbReference type="EMBL" id="NVO58477.1"/>
    </source>
</evidence>
<dbReference type="PANTHER" id="PTHR30346">
    <property type="entry name" value="TRANSCRIPTIONAL DUAL REGULATOR HCAR-RELATED"/>
    <property type="match status" value="1"/>
</dbReference>
<evidence type="ECO:0000256" key="2">
    <source>
        <dbReference type="ARBA" id="ARBA00023015"/>
    </source>
</evidence>
<reference evidence="6 7" key="1">
    <citation type="submission" date="2020-06" db="EMBL/GenBank/DDBJ databases">
        <authorList>
            <person name="Cao W.R."/>
        </authorList>
    </citation>
    <scope>NUCLEOTIDE SEQUENCE [LARGE SCALE GENOMIC DNA]</scope>
    <source>
        <strain evidence="6 7">B1Z28</strain>
    </source>
</reference>
<evidence type="ECO:0000256" key="3">
    <source>
        <dbReference type="ARBA" id="ARBA00023125"/>
    </source>
</evidence>
<dbReference type="Pfam" id="PF03466">
    <property type="entry name" value="LysR_substrate"/>
    <property type="match status" value="1"/>
</dbReference>
<dbReference type="RefSeq" id="WP_176867518.1">
    <property type="nucleotide sequence ID" value="NZ_JABXWT010000027.1"/>
</dbReference>
<name>A0ABX2PY57_9RHOB</name>
<dbReference type="Gene3D" id="3.40.190.10">
    <property type="entry name" value="Periplasmic binding protein-like II"/>
    <property type="match status" value="2"/>
</dbReference>
<keyword evidence="3" id="KW-0238">DNA-binding</keyword>
<dbReference type="Proteomes" id="UP000630805">
    <property type="component" value="Unassembled WGS sequence"/>
</dbReference>